<dbReference type="EMBL" id="AVFL01000026">
    <property type="protein sequence ID" value="EWY37464.1"/>
    <property type="molecule type" value="Genomic_DNA"/>
</dbReference>
<dbReference type="InterPro" id="IPR050330">
    <property type="entry name" value="Bact_OuterMem_StrucFunc"/>
</dbReference>
<keyword evidence="1" id="KW-0472">Membrane</keyword>
<dbReference type="OrthoDB" id="189250at2"/>
<accession>W9GUI6</accession>
<dbReference type="Gene3D" id="3.30.1330.60">
    <property type="entry name" value="OmpA-like domain"/>
    <property type="match status" value="1"/>
</dbReference>
<dbReference type="RefSeq" id="WP_051513236.1">
    <property type="nucleotide sequence ID" value="NZ_AVFL01000026.1"/>
</dbReference>
<evidence type="ECO:0000259" key="3">
    <source>
        <dbReference type="PROSITE" id="PS51123"/>
    </source>
</evidence>
<comment type="caution">
    <text evidence="4">The sequence shown here is derived from an EMBL/GenBank/DDBJ whole genome shotgun (WGS) entry which is preliminary data.</text>
</comment>
<protein>
    <recommendedName>
        <fullName evidence="3">OmpA-like domain-containing protein</fullName>
    </recommendedName>
</protein>
<dbReference type="InterPro" id="IPR036737">
    <property type="entry name" value="OmpA-like_sf"/>
</dbReference>
<organism evidence="4 5">
    <name type="scientific">Skermanella stibiiresistens SB22</name>
    <dbReference type="NCBI Taxonomy" id="1385369"/>
    <lineage>
        <taxon>Bacteria</taxon>
        <taxon>Pseudomonadati</taxon>
        <taxon>Pseudomonadota</taxon>
        <taxon>Alphaproteobacteria</taxon>
        <taxon>Rhodospirillales</taxon>
        <taxon>Azospirillaceae</taxon>
        <taxon>Skermanella</taxon>
    </lineage>
</organism>
<sequence length="338" mass="35342">MNAATKSWLVSAVVLASALGGCAGVPTPGSMEDADQEFLTALAPAYEALSADEARQYDWLDSWWYGRRASAAAAGTLVEPEDPSNRDLTEPALQRLVPARANLMSVLVSGGRILAPGSSAWAQAAFDCWVEQEEEGWQTADIDRCRNDFVQALGEARVVARSELTVLLPGGNGAGAIVVRTGSGTQALDQPYAASLVSDPAAPPAGRAPLAPAAVSGLFGAALVAVPPAPSSFALYFQAGGSELTEESKATLADLVADIRQRRIPDISVIGHTDRAGTATANERLARTRAEGIGALIQAEGIPAEAIEVKSFGETDMLVRTPDGVAEPRNRRVEILVR</sequence>
<gene>
    <name evidence="4" type="ORF">N825_17795</name>
</gene>
<keyword evidence="2" id="KW-0732">Signal</keyword>
<reference evidence="4 5" key="1">
    <citation type="submission" date="2013-08" db="EMBL/GenBank/DDBJ databases">
        <title>The genome sequence of Skermanella stibiiresistens.</title>
        <authorList>
            <person name="Zhu W."/>
            <person name="Wang G."/>
        </authorList>
    </citation>
    <scope>NUCLEOTIDE SEQUENCE [LARGE SCALE GENOMIC DNA]</scope>
    <source>
        <strain evidence="4 5">SB22</strain>
    </source>
</reference>
<dbReference type="Proteomes" id="UP000019486">
    <property type="component" value="Unassembled WGS sequence"/>
</dbReference>
<dbReference type="AlphaFoldDB" id="W9GUI6"/>
<dbReference type="GO" id="GO:0016020">
    <property type="term" value="C:membrane"/>
    <property type="evidence" value="ECO:0007669"/>
    <property type="project" value="UniProtKB-UniRule"/>
</dbReference>
<dbReference type="SUPFAM" id="SSF103088">
    <property type="entry name" value="OmpA-like"/>
    <property type="match status" value="1"/>
</dbReference>
<feature type="signal peptide" evidence="2">
    <location>
        <begin position="1"/>
        <end position="23"/>
    </location>
</feature>
<dbReference type="PANTHER" id="PTHR30329">
    <property type="entry name" value="STATOR ELEMENT OF FLAGELLAR MOTOR COMPLEX"/>
    <property type="match status" value="1"/>
</dbReference>
<evidence type="ECO:0000256" key="2">
    <source>
        <dbReference type="SAM" id="SignalP"/>
    </source>
</evidence>
<dbReference type="PATRIC" id="fig|1385369.3.peg.5537"/>
<name>W9GUI6_9PROT</name>
<dbReference type="PROSITE" id="PS51123">
    <property type="entry name" value="OMPA_2"/>
    <property type="match status" value="1"/>
</dbReference>
<evidence type="ECO:0000313" key="5">
    <source>
        <dbReference type="Proteomes" id="UP000019486"/>
    </source>
</evidence>
<proteinExistence type="predicted"/>
<feature type="domain" description="OmpA-like" evidence="3">
    <location>
        <begin position="224"/>
        <end position="338"/>
    </location>
</feature>
<keyword evidence="5" id="KW-1185">Reference proteome</keyword>
<dbReference type="PROSITE" id="PS51257">
    <property type="entry name" value="PROKAR_LIPOPROTEIN"/>
    <property type="match status" value="1"/>
</dbReference>
<dbReference type="CDD" id="cd07185">
    <property type="entry name" value="OmpA_C-like"/>
    <property type="match status" value="1"/>
</dbReference>
<evidence type="ECO:0000256" key="1">
    <source>
        <dbReference type="PROSITE-ProRule" id="PRU00473"/>
    </source>
</evidence>
<dbReference type="STRING" id="1385369.N825_17795"/>
<evidence type="ECO:0000313" key="4">
    <source>
        <dbReference type="EMBL" id="EWY37464.1"/>
    </source>
</evidence>
<dbReference type="InterPro" id="IPR006665">
    <property type="entry name" value="OmpA-like"/>
</dbReference>
<dbReference type="PANTHER" id="PTHR30329:SF21">
    <property type="entry name" value="LIPOPROTEIN YIAD-RELATED"/>
    <property type="match status" value="1"/>
</dbReference>
<feature type="chain" id="PRO_5004924687" description="OmpA-like domain-containing protein" evidence="2">
    <location>
        <begin position="24"/>
        <end position="338"/>
    </location>
</feature>
<dbReference type="Pfam" id="PF00691">
    <property type="entry name" value="OmpA"/>
    <property type="match status" value="1"/>
</dbReference>